<dbReference type="Proteomes" id="UP001499984">
    <property type="component" value="Unassembled WGS sequence"/>
</dbReference>
<name>A0ABP7VKU9_9ACTN</name>
<comment type="caution">
    <text evidence="2">The sequence shown here is derived from an EMBL/GenBank/DDBJ whole genome shotgun (WGS) entry which is preliminary data.</text>
</comment>
<accession>A0ABP7VKU9</accession>
<feature type="region of interest" description="Disordered" evidence="1">
    <location>
        <begin position="42"/>
        <end position="76"/>
    </location>
</feature>
<evidence type="ECO:0000313" key="2">
    <source>
        <dbReference type="EMBL" id="GAA4068528.1"/>
    </source>
</evidence>
<feature type="region of interest" description="Disordered" evidence="1">
    <location>
        <begin position="1"/>
        <end position="22"/>
    </location>
</feature>
<proteinExistence type="predicted"/>
<feature type="compositionally biased region" description="Gly residues" evidence="1">
    <location>
        <begin position="10"/>
        <end position="20"/>
    </location>
</feature>
<organism evidence="2 3">
    <name type="scientific">Streptomyces shaanxiensis</name>
    <dbReference type="NCBI Taxonomy" id="653357"/>
    <lineage>
        <taxon>Bacteria</taxon>
        <taxon>Bacillati</taxon>
        <taxon>Actinomycetota</taxon>
        <taxon>Actinomycetes</taxon>
        <taxon>Kitasatosporales</taxon>
        <taxon>Streptomycetaceae</taxon>
        <taxon>Streptomyces</taxon>
    </lineage>
</organism>
<protein>
    <submittedName>
        <fullName evidence="2">Uncharacterized protein</fullName>
    </submittedName>
</protein>
<gene>
    <name evidence="2" type="ORF">GCM10022233_50530</name>
</gene>
<reference evidence="3" key="1">
    <citation type="journal article" date="2019" name="Int. J. Syst. Evol. Microbiol.">
        <title>The Global Catalogue of Microorganisms (GCM) 10K type strain sequencing project: providing services to taxonomists for standard genome sequencing and annotation.</title>
        <authorList>
            <consortium name="The Broad Institute Genomics Platform"/>
            <consortium name="The Broad Institute Genome Sequencing Center for Infectious Disease"/>
            <person name="Wu L."/>
            <person name="Ma J."/>
        </authorList>
    </citation>
    <scope>NUCLEOTIDE SEQUENCE [LARGE SCALE GENOMIC DNA]</scope>
    <source>
        <strain evidence="3">JCM 16925</strain>
    </source>
</reference>
<sequence length="100" mass="11042">MGVRQQEGQGSTGGREGQAGGKATAYEWSFSVRLVAWGHGAPPTGMAKGAVRRGHTGVDAERPCERRRKLARQAERIRSSARIGRCVIKTGGRWRQRRRK</sequence>
<evidence type="ECO:0000313" key="3">
    <source>
        <dbReference type="Proteomes" id="UP001499984"/>
    </source>
</evidence>
<evidence type="ECO:0000256" key="1">
    <source>
        <dbReference type="SAM" id="MobiDB-lite"/>
    </source>
</evidence>
<keyword evidence="3" id="KW-1185">Reference proteome</keyword>
<dbReference type="EMBL" id="BAAAZY010000012">
    <property type="protein sequence ID" value="GAA4068528.1"/>
    <property type="molecule type" value="Genomic_DNA"/>
</dbReference>